<feature type="region of interest" description="Disordered" evidence="2">
    <location>
        <begin position="268"/>
        <end position="300"/>
    </location>
</feature>
<reference evidence="3 4" key="1">
    <citation type="journal article" date="2013" name="Curr. Biol.">
        <title>The Genome of the Foraminiferan Reticulomyxa filosa.</title>
        <authorList>
            <person name="Glockner G."/>
            <person name="Hulsmann N."/>
            <person name="Schleicher M."/>
            <person name="Noegel A.A."/>
            <person name="Eichinger L."/>
            <person name="Gallinger C."/>
            <person name="Pawlowski J."/>
            <person name="Sierra R."/>
            <person name="Euteneuer U."/>
            <person name="Pillet L."/>
            <person name="Moustafa A."/>
            <person name="Platzer M."/>
            <person name="Groth M."/>
            <person name="Szafranski K."/>
            <person name="Schliwa M."/>
        </authorList>
    </citation>
    <scope>NUCLEOTIDE SEQUENCE [LARGE SCALE GENOMIC DNA]</scope>
</reference>
<dbReference type="Proteomes" id="UP000023152">
    <property type="component" value="Unassembled WGS sequence"/>
</dbReference>
<proteinExistence type="predicted"/>
<keyword evidence="1" id="KW-0175">Coiled coil</keyword>
<name>X6MQC4_RETFI</name>
<feature type="compositionally biased region" description="Basic and acidic residues" evidence="2">
    <location>
        <begin position="280"/>
        <end position="294"/>
    </location>
</feature>
<evidence type="ECO:0000313" key="3">
    <source>
        <dbReference type="EMBL" id="ETO16203.1"/>
    </source>
</evidence>
<protein>
    <submittedName>
        <fullName evidence="3">Viral A-type inclusion protein</fullName>
    </submittedName>
</protein>
<dbReference type="AlphaFoldDB" id="X6MQC4"/>
<dbReference type="EMBL" id="ASPP01018484">
    <property type="protein sequence ID" value="ETO16203.1"/>
    <property type="molecule type" value="Genomic_DNA"/>
</dbReference>
<gene>
    <name evidence="3" type="ORF">RFI_21155</name>
</gene>
<feature type="coiled-coil region" evidence="1">
    <location>
        <begin position="155"/>
        <end position="189"/>
    </location>
</feature>
<accession>X6MQC4</accession>
<evidence type="ECO:0000256" key="1">
    <source>
        <dbReference type="SAM" id="Coils"/>
    </source>
</evidence>
<feature type="compositionally biased region" description="Polar residues" evidence="2">
    <location>
        <begin position="268"/>
        <end position="278"/>
    </location>
</feature>
<comment type="caution">
    <text evidence="3">The sequence shown here is derived from an EMBL/GenBank/DDBJ whole genome shotgun (WGS) entry which is preliminary data.</text>
</comment>
<evidence type="ECO:0000256" key="2">
    <source>
        <dbReference type="SAM" id="MobiDB-lite"/>
    </source>
</evidence>
<keyword evidence="4" id="KW-1185">Reference proteome</keyword>
<evidence type="ECO:0000313" key="4">
    <source>
        <dbReference type="Proteomes" id="UP000023152"/>
    </source>
</evidence>
<sequence length="300" mass="35398">MVVQSNSQVPVQDEARVAAFSNKRDEEEINKFEQEVAEKDNTNLLDLKIASIQQTIEPQKREQCETFILESGDETENIVFLDNIYFKSSIKNISSFLDDLKMENILHKLQCLSSELNQMYIQLDEYYFCNLSVLEYEKIILEKMKQIQSKMNEYNHEKKTSLEHKKRNLEELKKQAAKLEEEIKNEEFENNTKFSNEIVMLNSYLENGFENIKRHEQMRIKSKQKNNLRSLDAINIKYKNVISILEKLNVCAKRNLSQAKSTDVQLPIKQNTKTNMPNNKEYEIDLADSEKKDFEENEEN</sequence>
<organism evidence="3 4">
    <name type="scientific">Reticulomyxa filosa</name>
    <dbReference type="NCBI Taxonomy" id="46433"/>
    <lineage>
        <taxon>Eukaryota</taxon>
        <taxon>Sar</taxon>
        <taxon>Rhizaria</taxon>
        <taxon>Retaria</taxon>
        <taxon>Foraminifera</taxon>
        <taxon>Monothalamids</taxon>
        <taxon>Reticulomyxidae</taxon>
        <taxon>Reticulomyxa</taxon>
    </lineage>
</organism>